<keyword evidence="2" id="KW-0408">Iron</keyword>
<dbReference type="SUPFAM" id="SSF48264">
    <property type="entry name" value="Cytochrome P450"/>
    <property type="match status" value="1"/>
</dbReference>
<dbReference type="InterPro" id="IPR002397">
    <property type="entry name" value="Cyt_P450_B"/>
</dbReference>
<evidence type="ECO:0000256" key="2">
    <source>
        <dbReference type="RuleBase" id="RU000461"/>
    </source>
</evidence>
<dbReference type="InterPro" id="IPR036396">
    <property type="entry name" value="Cyt_P450_sf"/>
</dbReference>
<comment type="caution">
    <text evidence="4">The sequence shown here is derived from an EMBL/GenBank/DDBJ whole genome shotgun (WGS) entry which is preliminary data.</text>
</comment>
<keyword evidence="2" id="KW-0503">Monooxygenase</keyword>
<dbReference type="PRINTS" id="PR00359">
    <property type="entry name" value="BP450"/>
</dbReference>
<dbReference type="PANTHER" id="PTHR46696:SF1">
    <property type="entry name" value="CYTOCHROME P450 YJIB-RELATED"/>
    <property type="match status" value="1"/>
</dbReference>
<reference evidence="4 5" key="1">
    <citation type="submission" date="2021-03" db="EMBL/GenBank/DDBJ databases">
        <title>Genomic Encyclopedia of Type Strains, Phase IV (KMG-IV): sequencing the most valuable type-strain genomes for metagenomic binning, comparative biology and taxonomic classification.</title>
        <authorList>
            <person name="Goeker M."/>
        </authorList>
    </citation>
    <scope>NUCLEOTIDE SEQUENCE [LARGE SCALE GENOMIC DNA]</scope>
    <source>
        <strain evidence="4 5">DSM 41954</strain>
    </source>
</reference>
<dbReference type="CDD" id="cd11030">
    <property type="entry name" value="CYP105-like"/>
    <property type="match status" value="1"/>
</dbReference>
<keyword evidence="2" id="KW-0349">Heme</keyword>
<protein>
    <submittedName>
        <fullName evidence="4">Cytochrome P450</fullName>
    </submittedName>
</protein>
<keyword evidence="2" id="KW-0479">Metal-binding</keyword>
<dbReference type="InterPro" id="IPR001128">
    <property type="entry name" value="Cyt_P450"/>
</dbReference>
<sequence length="408" mass="45116">MDPSTMSPSATEHDFPIPRECPFAPPPRYAELLEHEPISQVTLPGGRKAWLVARHDLVRQLMVDRGLSSNLAHPNYPMILQLPPEVLVKQQEFGQALINADPPEHTERRQMVQAEFTSRRMRELRSRIQEIVDDHLDAMLAGPQPADLVADLAVPVASMVISELLGVPAADRKSFQDNTRLMAHPTSTPQDSVRANRELGEYFASLVASKQAAPGEDLLSRLVTRNEETGVFTPQLLVGITQQLLLAGFETTASMIALGTLALLENPEQQAAFTGDPELAPNAVEELLRYLTIVSAVYRVTTADIKLGETTIRAGEGVIALVGAANWDPAEFDSPEKLDTARPRPHHMSFGYGIHQCIGQNLARIELEVVYRTLFTRVPTLHSAAALDELPFKKTSPFYGLWEFPVSW</sequence>
<proteinExistence type="inferred from homology"/>
<organism evidence="4 5">
    <name type="scientific">Streptomyces iranensis</name>
    <dbReference type="NCBI Taxonomy" id="576784"/>
    <lineage>
        <taxon>Bacteria</taxon>
        <taxon>Bacillati</taxon>
        <taxon>Actinomycetota</taxon>
        <taxon>Actinomycetes</taxon>
        <taxon>Kitasatosporales</taxon>
        <taxon>Streptomycetaceae</taxon>
        <taxon>Streptomyces</taxon>
        <taxon>Streptomyces violaceusniger group</taxon>
    </lineage>
</organism>
<comment type="similarity">
    <text evidence="1 2">Belongs to the cytochrome P450 family.</text>
</comment>
<feature type="region of interest" description="Disordered" evidence="3">
    <location>
        <begin position="1"/>
        <end position="21"/>
    </location>
</feature>
<dbReference type="InterPro" id="IPR017972">
    <property type="entry name" value="Cyt_P450_CS"/>
</dbReference>
<dbReference type="Proteomes" id="UP000756710">
    <property type="component" value="Unassembled WGS sequence"/>
</dbReference>
<evidence type="ECO:0000256" key="3">
    <source>
        <dbReference type="SAM" id="MobiDB-lite"/>
    </source>
</evidence>
<dbReference type="EMBL" id="JAGGLR010000045">
    <property type="protein sequence ID" value="MBP2068601.1"/>
    <property type="molecule type" value="Genomic_DNA"/>
</dbReference>
<evidence type="ECO:0000313" key="4">
    <source>
        <dbReference type="EMBL" id="MBP2068601.1"/>
    </source>
</evidence>
<gene>
    <name evidence="4" type="ORF">J2Z30_009682</name>
</gene>
<dbReference type="PRINTS" id="PR00385">
    <property type="entry name" value="P450"/>
</dbReference>
<dbReference type="PROSITE" id="PS00086">
    <property type="entry name" value="CYTOCHROME_P450"/>
    <property type="match status" value="1"/>
</dbReference>
<accession>A0ABS4N994</accession>
<dbReference type="Gene3D" id="1.10.630.10">
    <property type="entry name" value="Cytochrome P450"/>
    <property type="match status" value="1"/>
</dbReference>
<evidence type="ECO:0000256" key="1">
    <source>
        <dbReference type="ARBA" id="ARBA00010617"/>
    </source>
</evidence>
<evidence type="ECO:0000313" key="5">
    <source>
        <dbReference type="Proteomes" id="UP000756710"/>
    </source>
</evidence>
<dbReference type="RefSeq" id="WP_044566398.1">
    <property type="nucleotide sequence ID" value="NZ_CP136563.1"/>
</dbReference>
<keyword evidence="5" id="KW-1185">Reference proteome</keyword>
<dbReference type="PANTHER" id="PTHR46696">
    <property type="entry name" value="P450, PUTATIVE (EUROFUNG)-RELATED"/>
    <property type="match status" value="1"/>
</dbReference>
<name>A0ABS4N994_9ACTN</name>
<keyword evidence="2" id="KW-0560">Oxidoreductase</keyword>
<feature type="compositionally biased region" description="Polar residues" evidence="3">
    <location>
        <begin position="1"/>
        <end position="10"/>
    </location>
</feature>
<dbReference type="Pfam" id="PF00067">
    <property type="entry name" value="p450"/>
    <property type="match status" value="2"/>
</dbReference>